<keyword evidence="2" id="KW-1185">Reference proteome</keyword>
<reference evidence="2" key="1">
    <citation type="journal article" date="2019" name="Int. J. Syst. Evol. Microbiol.">
        <title>The Global Catalogue of Microorganisms (GCM) 10K type strain sequencing project: providing services to taxonomists for standard genome sequencing and annotation.</title>
        <authorList>
            <consortium name="The Broad Institute Genomics Platform"/>
            <consortium name="The Broad Institute Genome Sequencing Center for Infectious Disease"/>
            <person name="Wu L."/>
            <person name="Ma J."/>
        </authorList>
    </citation>
    <scope>NUCLEOTIDE SEQUENCE [LARGE SCALE GENOMIC DNA]</scope>
    <source>
        <strain evidence="2">JCM 17924</strain>
    </source>
</reference>
<comment type="caution">
    <text evidence="1">The sequence shown here is derived from an EMBL/GenBank/DDBJ whole genome shotgun (WGS) entry which is preliminary data.</text>
</comment>
<dbReference type="RefSeq" id="WP_345227479.1">
    <property type="nucleotide sequence ID" value="NZ_BAABHA010000015.1"/>
</dbReference>
<dbReference type="EMBL" id="BAABHA010000015">
    <property type="protein sequence ID" value="GAA4392101.1"/>
    <property type="molecule type" value="Genomic_DNA"/>
</dbReference>
<dbReference type="Proteomes" id="UP001500454">
    <property type="component" value="Unassembled WGS sequence"/>
</dbReference>
<accession>A0ABP8JK92</accession>
<name>A0ABP8JK92_9BACT</name>
<evidence type="ECO:0000313" key="2">
    <source>
        <dbReference type="Proteomes" id="UP001500454"/>
    </source>
</evidence>
<gene>
    <name evidence="1" type="ORF">GCM10023186_42180</name>
</gene>
<organism evidence="1 2">
    <name type="scientific">Hymenobacter koreensis</name>
    <dbReference type="NCBI Taxonomy" id="1084523"/>
    <lineage>
        <taxon>Bacteria</taxon>
        <taxon>Pseudomonadati</taxon>
        <taxon>Bacteroidota</taxon>
        <taxon>Cytophagia</taxon>
        <taxon>Cytophagales</taxon>
        <taxon>Hymenobacteraceae</taxon>
        <taxon>Hymenobacter</taxon>
    </lineage>
</organism>
<protein>
    <submittedName>
        <fullName evidence="1">Uncharacterized protein</fullName>
    </submittedName>
</protein>
<evidence type="ECO:0000313" key="1">
    <source>
        <dbReference type="EMBL" id="GAA4392101.1"/>
    </source>
</evidence>
<sequence>MRFLERNLEDILYKELEHCRDRGFDIEPMENKVCRQLNLAPFGIADLVHFGYQPDQERIHVRIIECKKDVVNTATYLQASRYQTAISRVLDCCTFNPIFEKVLVGQKVDPKNDFWYLVDADMDARIYTYDYRHDGIVFKRHRPHDAIGKSAQHIHRSTVGDIFAWAAQYEEENE</sequence>
<proteinExistence type="predicted"/>